<gene>
    <name evidence="7" type="ORF">ENL47_06880</name>
</gene>
<dbReference type="SUPFAM" id="SSF161098">
    <property type="entry name" value="MetI-like"/>
    <property type="match status" value="1"/>
</dbReference>
<dbReference type="Pfam" id="PF00528">
    <property type="entry name" value="BPD_transp_1"/>
    <property type="match status" value="1"/>
</dbReference>
<dbReference type="GO" id="GO:0055085">
    <property type="term" value="P:transmembrane transport"/>
    <property type="evidence" value="ECO:0007669"/>
    <property type="project" value="InterPro"/>
</dbReference>
<dbReference type="PROSITE" id="PS50928">
    <property type="entry name" value="ABC_TM1"/>
    <property type="match status" value="1"/>
</dbReference>
<evidence type="ECO:0000256" key="2">
    <source>
        <dbReference type="ARBA" id="ARBA00022692"/>
    </source>
</evidence>
<feature type="transmembrane region" description="Helical" evidence="5">
    <location>
        <begin position="214"/>
        <end position="232"/>
    </location>
</feature>
<evidence type="ECO:0000256" key="5">
    <source>
        <dbReference type="RuleBase" id="RU363032"/>
    </source>
</evidence>
<keyword evidence="4 5" id="KW-0472">Membrane</keyword>
<evidence type="ECO:0000256" key="3">
    <source>
        <dbReference type="ARBA" id="ARBA00022989"/>
    </source>
</evidence>
<name>A0A7C5UTU0_9CREN</name>
<evidence type="ECO:0000256" key="4">
    <source>
        <dbReference type="ARBA" id="ARBA00023136"/>
    </source>
</evidence>
<dbReference type="Gene3D" id="1.10.3720.10">
    <property type="entry name" value="MetI-like"/>
    <property type="match status" value="1"/>
</dbReference>
<keyword evidence="5" id="KW-0813">Transport</keyword>
<sequence>MSFLKLVEKNIASLMLNTKFRIGFILLIFIIILGSFSIFSPPYYKQWYKLPIDQPPRLSTGVLYILGTTTNGRSVFYILVNAIINSLVIGLFTALIASHIGLFAGIGAGVKGGVVEKVIMFLADVLIVIPALPLYILLAMFLRKILTIYTIGLIISITSWAWPARQVRAIVMSLREREYMLTAKLSGMSLMKIIMSEIFPHLLGWHLANFTNTVLYSIASETSLAILGLSILQEDTLGTMIYWALQYGALYRGLVWWIIPPVAIIILLFASLYMISLGLSEYINPRLRKLR</sequence>
<feature type="transmembrane region" description="Helical" evidence="5">
    <location>
        <begin position="118"/>
        <end position="140"/>
    </location>
</feature>
<evidence type="ECO:0000259" key="6">
    <source>
        <dbReference type="PROSITE" id="PS50928"/>
    </source>
</evidence>
<keyword evidence="2 5" id="KW-0812">Transmembrane</keyword>
<comment type="similarity">
    <text evidence="5">Belongs to the binding-protein-dependent transport system permease family.</text>
</comment>
<evidence type="ECO:0000313" key="7">
    <source>
        <dbReference type="EMBL" id="HHR96523.1"/>
    </source>
</evidence>
<dbReference type="PANTHER" id="PTHR42729">
    <property type="entry name" value="OLIGO/DIPEPTIDE TRANSPORT, PERMEASE PROTEIN (DPPC-2)"/>
    <property type="match status" value="1"/>
</dbReference>
<comment type="subcellular location">
    <subcellularLocation>
        <location evidence="5">Cell membrane</location>
        <topology evidence="5">Multi-pass membrane protein</topology>
    </subcellularLocation>
    <subcellularLocation>
        <location evidence="1">Membrane</location>
        <topology evidence="1">Multi-pass membrane protein</topology>
    </subcellularLocation>
</comment>
<proteinExistence type="inferred from homology"/>
<organism evidence="7">
    <name type="scientific">Ignisphaera aggregans</name>
    <dbReference type="NCBI Taxonomy" id="334771"/>
    <lineage>
        <taxon>Archaea</taxon>
        <taxon>Thermoproteota</taxon>
        <taxon>Thermoprotei</taxon>
        <taxon>Desulfurococcales</taxon>
        <taxon>Desulfurococcaceae</taxon>
        <taxon>Ignisphaera</taxon>
    </lineage>
</organism>
<keyword evidence="3 5" id="KW-1133">Transmembrane helix</keyword>
<dbReference type="PANTHER" id="PTHR42729:SF1">
    <property type="entry name" value="OLIGO_DIPEPTIDE TRANSPORT, PERMEASE PROTEIN (DPPC-2)"/>
    <property type="match status" value="1"/>
</dbReference>
<feature type="transmembrane region" description="Helical" evidence="5">
    <location>
        <begin position="76"/>
        <end position="106"/>
    </location>
</feature>
<feature type="transmembrane region" description="Helical" evidence="5">
    <location>
        <begin position="146"/>
        <end position="164"/>
    </location>
</feature>
<dbReference type="CDD" id="cd06261">
    <property type="entry name" value="TM_PBP2"/>
    <property type="match status" value="1"/>
</dbReference>
<evidence type="ECO:0000256" key="1">
    <source>
        <dbReference type="ARBA" id="ARBA00004141"/>
    </source>
</evidence>
<dbReference type="GO" id="GO:0005886">
    <property type="term" value="C:plasma membrane"/>
    <property type="evidence" value="ECO:0007669"/>
    <property type="project" value="UniProtKB-SubCell"/>
</dbReference>
<accession>A0A7C5UTU0</accession>
<feature type="domain" description="ABC transmembrane type-1" evidence="6">
    <location>
        <begin position="83"/>
        <end position="277"/>
    </location>
</feature>
<dbReference type="EMBL" id="DRUB01000132">
    <property type="protein sequence ID" value="HHR96523.1"/>
    <property type="molecule type" value="Genomic_DNA"/>
</dbReference>
<reference evidence="7" key="1">
    <citation type="journal article" date="2020" name="mSystems">
        <title>Genome- and Community-Level Interaction Insights into Carbon Utilization and Element Cycling Functions of Hydrothermarchaeota in Hydrothermal Sediment.</title>
        <authorList>
            <person name="Zhou Z."/>
            <person name="Liu Y."/>
            <person name="Xu W."/>
            <person name="Pan J."/>
            <person name="Luo Z.H."/>
            <person name="Li M."/>
        </authorList>
    </citation>
    <scope>NUCLEOTIDE SEQUENCE [LARGE SCALE GENOMIC DNA]</scope>
    <source>
        <strain evidence="7">SpSt-1</strain>
    </source>
</reference>
<dbReference type="InterPro" id="IPR035906">
    <property type="entry name" value="MetI-like_sf"/>
</dbReference>
<dbReference type="InterPro" id="IPR000515">
    <property type="entry name" value="MetI-like"/>
</dbReference>
<dbReference type="AlphaFoldDB" id="A0A7C5UTU0"/>
<protein>
    <submittedName>
        <fullName evidence="7">ABC transporter permease</fullName>
    </submittedName>
</protein>
<comment type="caution">
    <text evidence="7">The sequence shown here is derived from an EMBL/GenBank/DDBJ whole genome shotgun (WGS) entry which is preliminary data.</text>
</comment>
<feature type="transmembrane region" description="Helical" evidence="5">
    <location>
        <begin position="20"/>
        <end position="39"/>
    </location>
</feature>